<dbReference type="InterPro" id="IPR007569">
    <property type="entry name" value="DUF559"/>
</dbReference>
<dbReference type="GO" id="GO:0004519">
    <property type="term" value="F:endonuclease activity"/>
    <property type="evidence" value="ECO:0007669"/>
    <property type="project" value="UniProtKB-KW"/>
</dbReference>
<keyword evidence="2" id="KW-0255">Endonuclease</keyword>
<dbReference type="InterPro" id="IPR011335">
    <property type="entry name" value="Restrct_endonuc-II-like"/>
</dbReference>
<keyword evidence="2" id="KW-0540">Nuclease</keyword>
<name>A0A6J7WV48_9CAUD</name>
<keyword evidence="2" id="KW-0378">Hydrolase</keyword>
<dbReference type="Gene3D" id="3.40.960.10">
    <property type="entry name" value="VSR Endonuclease"/>
    <property type="match status" value="1"/>
</dbReference>
<accession>A0A6J7WV48</accession>
<gene>
    <name evidence="2" type="ORF">UFOVP244_5</name>
</gene>
<dbReference type="EMBL" id="LR798292">
    <property type="protein sequence ID" value="CAB5220562.1"/>
    <property type="molecule type" value="Genomic_DNA"/>
</dbReference>
<dbReference type="Pfam" id="PF04480">
    <property type="entry name" value="DUF559"/>
    <property type="match status" value="1"/>
</dbReference>
<evidence type="ECO:0000259" key="1">
    <source>
        <dbReference type="Pfam" id="PF04480"/>
    </source>
</evidence>
<feature type="domain" description="DUF559" evidence="1">
    <location>
        <begin position="352"/>
        <end position="433"/>
    </location>
</feature>
<protein>
    <submittedName>
        <fullName evidence="2">Restriction_endonuclease_like domain containing protein</fullName>
    </submittedName>
</protein>
<reference evidence="2" key="1">
    <citation type="submission" date="2020-05" db="EMBL/GenBank/DDBJ databases">
        <authorList>
            <person name="Chiriac C."/>
            <person name="Salcher M."/>
            <person name="Ghai R."/>
            <person name="Kavagutti S V."/>
        </authorList>
    </citation>
    <scope>NUCLEOTIDE SEQUENCE</scope>
</reference>
<evidence type="ECO:0000313" key="2">
    <source>
        <dbReference type="EMBL" id="CAB5220562.1"/>
    </source>
</evidence>
<organism evidence="2">
    <name type="scientific">uncultured Caudovirales phage</name>
    <dbReference type="NCBI Taxonomy" id="2100421"/>
    <lineage>
        <taxon>Viruses</taxon>
        <taxon>Duplodnaviria</taxon>
        <taxon>Heunggongvirae</taxon>
        <taxon>Uroviricota</taxon>
        <taxon>Caudoviricetes</taxon>
        <taxon>Peduoviridae</taxon>
        <taxon>Maltschvirus</taxon>
        <taxon>Maltschvirus maltsch</taxon>
    </lineage>
</organism>
<proteinExistence type="predicted"/>
<dbReference type="SUPFAM" id="SSF52980">
    <property type="entry name" value="Restriction endonuclease-like"/>
    <property type="match status" value="1"/>
</dbReference>
<sequence length="594" mass="67887">MSKPLRSTEFLELLGVVDTTPRTLRVDDQVLARCGFCKVTEKLKAISSLKSNLDKLGYAWRCQDCSKPFKSIGAKKPRRSRKTHTREELEQFGLIDTTPRPISKHDAVLVRCRGCVKEQAYRSIVAIRDSFRRHNFGYQCANCFAKKIKNRSPEWLANVRKSSRTQERVDRAVALGKKKIKYLPEQIEAVIIASGAVLLAGDMTSPSNVVTVGWPDGLERKIRIRRFMVTGRIDKPKIKHLNQNKKRFLEALKTSGVSVEMLGPKLARVNYRGQSWEQRWVNTIDNRCKRMMRKIDIGHKIDELVKGGMSLQNACHSIGVSPVTYYRRRKIGYNPVESAVSIRNSERLISLDGAIYNKLLTGTSYRPDLLIPELKLIIEVDGLHWHSEAKKAKDYHFKRAETFLGAGYSLLAFTELEVKEKNPIITSMIQHKLKKSLYKIGARSCQIEDLSRKEANDFFQENHLKGSGSGRCIGLRYGGVVVAAIRIINVDPETINISRFACRNYWSVPGSYSRLLAALPNKRIINFVDRRHGTGEHLLRLGFEKRSVHIGFEWTDGYTAYNRMTFLGNSGYEHGFLRVYDYGQIKYVREKITP</sequence>